<reference evidence="1 2" key="1">
    <citation type="submission" date="2018-06" db="EMBL/GenBank/DDBJ databases">
        <title>Comparative genomics of downy mildews reveals potential adaptations to biotrophy.</title>
        <authorList>
            <person name="Fletcher K."/>
            <person name="Klosterman S.J."/>
            <person name="Derevnina L."/>
            <person name="Martin F."/>
            <person name="Koike S."/>
            <person name="Reyes Chin-Wo S."/>
            <person name="Mou B."/>
            <person name="Michelmore R."/>
        </authorList>
    </citation>
    <scope>NUCLEOTIDE SEQUENCE [LARGE SCALE GENOMIC DNA]</scope>
    <source>
        <strain evidence="1 2">R13</strain>
    </source>
</reference>
<dbReference type="EMBL" id="QKXF01000685">
    <property type="protein sequence ID" value="RQM09587.1"/>
    <property type="molecule type" value="Genomic_DNA"/>
</dbReference>
<dbReference type="VEuPathDB" id="FungiDB:DD237_007300"/>
<organism evidence="1 2">
    <name type="scientific">Peronospora effusa</name>
    <dbReference type="NCBI Taxonomy" id="542832"/>
    <lineage>
        <taxon>Eukaryota</taxon>
        <taxon>Sar</taxon>
        <taxon>Stramenopiles</taxon>
        <taxon>Oomycota</taxon>
        <taxon>Peronosporomycetes</taxon>
        <taxon>Peronosporales</taxon>
        <taxon>Peronosporaceae</taxon>
        <taxon>Peronospora</taxon>
    </lineage>
</organism>
<dbReference type="AlphaFoldDB" id="A0A3R7XNH6"/>
<accession>A0A3R7XNH6</accession>
<evidence type="ECO:0000313" key="1">
    <source>
        <dbReference type="EMBL" id="RQM09587.1"/>
    </source>
</evidence>
<proteinExistence type="predicted"/>
<evidence type="ECO:0000313" key="2">
    <source>
        <dbReference type="Proteomes" id="UP000286097"/>
    </source>
</evidence>
<comment type="caution">
    <text evidence="1">The sequence shown here is derived from an EMBL/GenBank/DDBJ whole genome shotgun (WGS) entry which is preliminary data.</text>
</comment>
<sequence>MDSFEEELASLNDAGSLMSLPLDFGDENKTDSATAVAAYDTVVNGPGPSGAPSALNGSFQQLILENEIPVHDPSCQEVATLDKKIMTAQDFYSSTVPHDQLSSAQRFEI</sequence>
<name>A0A3R7XNH6_9STRA</name>
<gene>
    <name evidence="1" type="ORF">DD237_007300</name>
</gene>
<dbReference type="Proteomes" id="UP000286097">
    <property type="component" value="Unassembled WGS sequence"/>
</dbReference>
<protein>
    <submittedName>
        <fullName evidence="1">Uncharacterized protein</fullName>
    </submittedName>
</protein>